<dbReference type="AlphaFoldDB" id="A0A819CE35"/>
<keyword evidence="5" id="KW-0414">Isoprene biosynthesis</keyword>
<keyword evidence="4" id="KW-0460">Magnesium</keyword>
<comment type="cofactor">
    <cofactor evidence="1">
        <name>Mg(2+)</name>
        <dbReference type="ChEBI" id="CHEBI:18420"/>
    </cofactor>
</comment>
<evidence type="ECO:0000256" key="1">
    <source>
        <dbReference type="ARBA" id="ARBA00001946"/>
    </source>
</evidence>
<gene>
    <name evidence="6" type="ORF">OXD698_LOCUS19272</name>
</gene>
<sequence>MIYLHEQISHIETYCIMQSEYKSIHRLLPCIFNHANPIELIENTSTCDSEEREKFEKFIFTKLEEYSKKRTVNLFHLTSLSHIRRRLKRDLKSYARQTNSNIVSIEKLSQWTDEIFDKIEVHLSKFQNNLEQFLTTDDILSSSSTINNQWKQIQLQKAKTIFSNSTYDTDKELLLMYQNSIIEKLTPKQLDKNQILLINKDKIHLDEEYKKAENIGREYLTNLFHNYKHRQLPDLQLFKEMINLGMKQMIKRPKLNEFHQASNLLTKSIFILKSKQSYLMSLRNLADDFMLLRFGRSLDTEKSINNRFISLIHAFLNTISCLIYLLKTDSSEPFLSTSLFSPFNCDLSIGDILSPLKYIDEWTWLLEKWRIALETFPIELTNQGAVGRLVRTTIGVGIARLYGFAINDEHDELDEKFFQALQMGFYYGIAYALVDGLQDNQEQIDIDTWLKKMEDILCGGEQMNLSSLPELPMTPLLLETFYSLIQLTSKNFITVQTFTDLALLLRSQRIDKKDLNRSDYTDIDIFIGPLLKAHFTYTATVYMSGAKILTNDPCLWLMPFLGQLTDDCRDFHEDRQTKSITPVTYYAQHNGVTLNPFFVFLFICEDLYLESNHENNTGAFLGRRIMRTLRAIGSDLKEFLKIFTSTPYPDLYKYCFSLESLFNHISDPEKTIFRHINTFAKNYSYNHRTLETFAYDYLPIIEKELFIDTNNDNNPLIHGMNHSLKAGGKRLRPLLLLMVAQIYNIDIKRILPFARAIEYLHTSSLIFDDLPAQDNAPLRRGKPTLHMTIDSDYNNIPSSLTEGRAQLAAIDLIGYAIQLVTIDLHNENFSYESINRVTAELAQSMKELCYGQFLDLQSARNEKLLTINELDRIAYLKTGKAIEVTLICPVLLVEQKQSLDELRQLGRLMGILFQMKDDLLDVEGHTDQLGKLQNIDQQNQTITYINLLGIERTRQRIQGIRKQAELILDNLWPQSNTIRDVIRYICERKK</sequence>
<comment type="caution">
    <text evidence="6">The sequence shown here is derived from an EMBL/GenBank/DDBJ whole genome shotgun (WGS) entry which is preliminary data.</text>
</comment>
<dbReference type="SUPFAM" id="SSF48576">
    <property type="entry name" value="Terpenoid synthases"/>
    <property type="match status" value="1"/>
</dbReference>
<dbReference type="Gene3D" id="1.10.600.10">
    <property type="entry name" value="Farnesyl Diphosphate Synthase"/>
    <property type="match status" value="1"/>
</dbReference>
<dbReference type="SFLD" id="SFLDS00005">
    <property type="entry name" value="Isoprenoid_Synthase_Type_I"/>
    <property type="match status" value="1"/>
</dbReference>
<dbReference type="GO" id="GO:0008299">
    <property type="term" value="P:isoprenoid biosynthetic process"/>
    <property type="evidence" value="ECO:0007669"/>
    <property type="project" value="UniProtKB-KW"/>
</dbReference>
<dbReference type="InterPro" id="IPR033749">
    <property type="entry name" value="Polyprenyl_synt_CS"/>
</dbReference>
<dbReference type="InterPro" id="IPR000092">
    <property type="entry name" value="Polyprenyl_synt"/>
</dbReference>
<dbReference type="Proteomes" id="UP000663844">
    <property type="component" value="Unassembled WGS sequence"/>
</dbReference>
<proteinExistence type="predicted"/>
<organism evidence="6 7">
    <name type="scientific">Adineta steineri</name>
    <dbReference type="NCBI Taxonomy" id="433720"/>
    <lineage>
        <taxon>Eukaryota</taxon>
        <taxon>Metazoa</taxon>
        <taxon>Spiralia</taxon>
        <taxon>Gnathifera</taxon>
        <taxon>Rotifera</taxon>
        <taxon>Eurotatoria</taxon>
        <taxon>Bdelloidea</taxon>
        <taxon>Adinetida</taxon>
        <taxon>Adinetidae</taxon>
        <taxon>Adineta</taxon>
    </lineage>
</organism>
<evidence type="ECO:0000313" key="7">
    <source>
        <dbReference type="Proteomes" id="UP000663844"/>
    </source>
</evidence>
<keyword evidence="3" id="KW-0479">Metal-binding</keyword>
<dbReference type="Pfam" id="PF00348">
    <property type="entry name" value="polyprenyl_synt"/>
    <property type="match status" value="1"/>
</dbReference>
<evidence type="ECO:0000256" key="4">
    <source>
        <dbReference type="ARBA" id="ARBA00022842"/>
    </source>
</evidence>
<name>A0A819CE35_9BILA</name>
<dbReference type="PROSITE" id="PS00723">
    <property type="entry name" value="POLYPRENYL_SYNTHASE_1"/>
    <property type="match status" value="1"/>
</dbReference>
<dbReference type="EMBL" id="CAJOAZ010001463">
    <property type="protein sequence ID" value="CAF3818226.1"/>
    <property type="molecule type" value="Genomic_DNA"/>
</dbReference>
<dbReference type="PANTHER" id="PTHR43281:SF1">
    <property type="entry name" value="FARNESYL DIPHOSPHATE SYNTHASE"/>
    <property type="match status" value="1"/>
</dbReference>
<dbReference type="GO" id="GO:0004659">
    <property type="term" value="F:prenyltransferase activity"/>
    <property type="evidence" value="ECO:0007669"/>
    <property type="project" value="InterPro"/>
</dbReference>
<reference evidence="6" key="1">
    <citation type="submission" date="2021-02" db="EMBL/GenBank/DDBJ databases">
        <authorList>
            <person name="Nowell W R."/>
        </authorList>
    </citation>
    <scope>NUCLEOTIDE SEQUENCE</scope>
</reference>
<evidence type="ECO:0000256" key="5">
    <source>
        <dbReference type="ARBA" id="ARBA00023229"/>
    </source>
</evidence>
<keyword evidence="2" id="KW-0808">Transferase</keyword>
<dbReference type="PANTHER" id="PTHR43281">
    <property type="entry name" value="FARNESYL DIPHOSPHATE SYNTHASE"/>
    <property type="match status" value="1"/>
</dbReference>
<dbReference type="InterPro" id="IPR008949">
    <property type="entry name" value="Isoprenoid_synthase_dom_sf"/>
</dbReference>
<dbReference type="GO" id="GO:0046872">
    <property type="term" value="F:metal ion binding"/>
    <property type="evidence" value="ECO:0007669"/>
    <property type="project" value="UniProtKB-KW"/>
</dbReference>
<evidence type="ECO:0000256" key="3">
    <source>
        <dbReference type="ARBA" id="ARBA00022723"/>
    </source>
</evidence>
<dbReference type="PROSITE" id="PS00444">
    <property type="entry name" value="POLYPRENYL_SYNTHASE_2"/>
    <property type="match status" value="1"/>
</dbReference>
<evidence type="ECO:0000256" key="2">
    <source>
        <dbReference type="ARBA" id="ARBA00022679"/>
    </source>
</evidence>
<evidence type="ECO:0000313" key="6">
    <source>
        <dbReference type="EMBL" id="CAF3818226.1"/>
    </source>
</evidence>
<accession>A0A819CE35</accession>
<protein>
    <submittedName>
        <fullName evidence="6">Uncharacterized protein</fullName>
    </submittedName>
</protein>